<dbReference type="Proteomes" id="UP000801492">
    <property type="component" value="Unassembled WGS sequence"/>
</dbReference>
<organism evidence="14 15">
    <name type="scientific">Ignelater luminosus</name>
    <name type="common">Cucubano</name>
    <name type="synonym">Pyrophorus luminosus</name>
    <dbReference type="NCBI Taxonomy" id="2038154"/>
    <lineage>
        <taxon>Eukaryota</taxon>
        <taxon>Metazoa</taxon>
        <taxon>Ecdysozoa</taxon>
        <taxon>Arthropoda</taxon>
        <taxon>Hexapoda</taxon>
        <taxon>Insecta</taxon>
        <taxon>Pterygota</taxon>
        <taxon>Neoptera</taxon>
        <taxon>Endopterygota</taxon>
        <taxon>Coleoptera</taxon>
        <taxon>Polyphaga</taxon>
        <taxon>Elateriformia</taxon>
        <taxon>Elateroidea</taxon>
        <taxon>Elateridae</taxon>
        <taxon>Agrypninae</taxon>
        <taxon>Pyrophorini</taxon>
        <taxon>Ignelater</taxon>
    </lineage>
</organism>
<evidence type="ECO:0000256" key="7">
    <source>
        <dbReference type="ARBA" id="ARBA00023053"/>
    </source>
</evidence>
<evidence type="ECO:0000256" key="6">
    <source>
        <dbReference type="ARBA" id="ARBA00022989"/>
    </source>
</evidence>
<protein>
    <recommendedName>
        <fullName evidence="16">Pickpocket protein 28</fullName>
    </recommendedName>
</protein>
<keyword evidence="6" id="KW-1133">Transmembrane helix</keyword>
<comment type="similarity">
    <text evidence="2 12">Belongs to the amiloride-sensitive sodium channel (TC 1.A.6) family.</text>
</comment>
<dbReference type="AlphaFoldDB" id="A0A8K0DCN5"/>
<keyword evidence="8 12" id="KW-0406">Ion transport</keyword>
<evidence type="ECO:0008006" key="16">
    <source>
        <dbReference type="Google" id="ProtNLM"/>
    </source>
</evidence>
<reference evidence="14" key="1">
    <citation type="submission" date="2019-08" db="EMBL/GenBank/DDBJ databases">
        <title>The genome of the North American firefly Photinus pyralis.</title>
        <authorList>
            <consortium name="Photinus pyralis genome working group"/>
            <person name="Fallon T.R."/>
            <person name="Sander Lower S.E."/>
            <person name="Weng J.-K."/>
        </authorList>
    </citation>
    <scope>NUCLEOTIDE SEQUENCE</scope>
    <source>
        <strain evidence="14">TRF0915ILg1</strain>
        <tissue evidence="14">Whole body</tissue>
    </source>
</reference>
<keyword evidence="5 12" id="KW-0812">Transmembrane</keyword>
<evidence type="ECO:0000256" key="1">
    <source>
        <dbReference type="ARBA" id="ARBA00004141"/>
    </source>
</evidence>
<dbReference type="GO" id="GO:0015280">
    <property type="term" value="F:ligand-gated sodium channel activity"/>
    <property type="evidence" value="ECO:0007669"/>
    <property type="project" value="TreeGrafter"/>
</dbReference>
<dbReference type="PANTHER" id="PTHR11690:SF243">
    <property type="entry name" value="PICKPOCKET 12-RELATED"/>
    <property type="match status" value="1"/>
</dbReference>
<keyword evidence="7" id="KW-0915">Sodium</keyword>
<evidence type="ECO:0000256" key="2">
    <source>
        <dbReference type="ARBA" id="ARBA00007193"/>
    </source>
</evidence>
<dbReference type="GO" id="GO:0005886">
    <property type="term" value="C:plasma membrane"/>
    <property type="evidence" value="ECO:0007669"/>
    <property type="project" value="TreeGrafter"/>
</dbReference>
<comment type="subcellular location">
    <subcellularLocation>
        <location evidence="1">Membrane</location>
        <topology evidence="1">Multi-pass membrane protein</topology>
    </subcellularLocation>
</comment>
<keyword evidence="11 12" id="KW-0407">Ion channel</keyword>
<gene>
    <name evidence="14" type="ORF">ILUMI_07815</name>
</gene>
<dbReference type="OrthoDB" id="6021021at2759"/>
<dbReference type="Gene3D" id="2.60.470.10">
    <property type="entry name" value="Acid-sensing ion channels like domains"/>
    <property type="match status" value="1"/>
</dbReference>
<sequence>MSLNPKPIPVSSLPFPAVTICNMNQVKRSEAERIMTTGTDAEKVLLDDYCNTNTSNVNITAVGDEATRWDNVQKFILRVNPSCREVLRVCLWKQTEMDCNDIFNNALTDEGLCCTFNALPREYIFRNPKEMGDLNITFPSAVDDWNPEDGYSPNATLDTIPWRGLGRGTHLGLSVVLDAEVRSYFCSSTSSVGFKILLHNPIETPKMADFGFLTSPGVESRVIIAPKISVASESVRNIDISKRMCFFSNERSLLFYRTYTERNCKLECQANYTLLVCGCVPFYLPSKSSSSGILVSNFLIQTPVYKLNNLFSESKQKKICGKKQEICSNAAKDATDTINPNTKFKEVTIHDECRERYTIESNVEASVRHGRDSVPQVSNQPSLRSSSGVPDIRTAKSHLDKHFGNNTKQSLTSAKGHVCVSKALVTKFSMISGMRREKSSLSP</sequence>
<evidence type="ECO:0000256" key="10">
    <source>
        <dbReference type="ARBA" id="ARBA00023201"/>
    </source>
</evidence>
<evidence type="ECO:0000256" key="8">
    <source>
        <dbReference type="ARBA" id="ARBA00023065"/>
    </source>
</evidence>
<dbReference type="EMBL" id="VTPC01003560">
    <property type="protein sequence ID" value="KAF2898360.1"/>
    <property type="molecule type" value="Genomic_DNA"/>
</dbReference>
<feature type="compositionally biased region" description="Polar residues" evidence="13">
    <location>
        <begin position="375"/>
        <end position="388"/>
    </location>
</feature>
<keyword evidence="10 12" id="KW-0739">Sodium transport</keyword>
<dbReference type="InterPro" id="IPR001873">
    <property type="entry name" value="ENaC"/>
</dbReference>
<keyword evidence="15" id="KW-1185">Reference proteome</keyword>
<keyword evidence="4 12" id="KW-0894">Sodium channel</keyword>
<dbReference type="PANTHER" id="PTHR11690">
    <property type="entry name" value="AMILORIDE-SENSITIVE SODIUM CHANNEL-RELATED"/>
    <property type="match status" value="1"/>
</dbReference>
<evidence type="ECO:0000313" key="14">
    <source>
        <dbReference type="EMBL" id="KAF2898360.1"/>
    </source>
</evidence>
<comment type="caution">
    <text evidence="14">The sequence shown here is derived from an EMBL/GenBank/DDBJ whole genome shotgun (WGS) entry which is preliminary data.</text>
</comment>
<feature type="region of interest" description="Disordered" evidence="13">
    <location>
        <begin position="366"/>
        <end position="391"/>
    </location>
</feature>
<keyword evidence="9" id="KW-0472">Membrane</keyword>
<evidence type="ECO:0000256" key="3">
    <source>
        <dbReference type="ARBA" id="ARBA00022448"/>
    </source>
</evidence>
<evidence type="ECO:0000313" key="15">
    <source>
        <dbReference type="Proteomes" id="UP000801492"/>
    </source>
</evidence>
<evidence type="ECO:0000256" key="11">
    <source>
        <dbReference type="ARBA" id="ARBA00023303"/>
    </source>
</evidence>
<evidence type="ECO:0000256" key="4">
    <source>
        <dbReference type="ARBA" id="ARBA00022461"/>
    </source>
</evidence>
<evidence type="ECO:0000256" key="9">
    <source>
        <dbReference type="ARBA" id="ARBA00023136"/>
    </source>
</evidence>
<evidence type="ECO:0000256" key="5">
    <source>
        <dbReference type="ARBA" id="ARBA00022692"/>
    </source>
</evidence>
<evidence type="ECO:0000256" key="12">
    <source>
        <dbReference type="RuleBase" id="RU000679"/>
    </source>
</evidence>
<dbReference type="Pfam" id="PF00858">
    <property type="entry name" value="ASC"/>
    <property type="match status" value="1"/>
</dbReference>
<keyword evidence="3 12" id="KW-0813">Transport</keyword>
<accession>A0A8K0DCN5</accession>
<dbReference type="PRINTS" id="PR01078">
    <property type="entry name" value="AMINACHANNEL"/>
</dbReference>
<name>A0A8K0DCN5_IGNLU</name>
<proteinExistence type="inferred from homology"/>
<evidence type="ECO:0000256" key="13">
    <source>
        <dbReference type="SAM" id="MobiDB-lite"/>
    </source>
</evidence>